<dbReference type="RefSeq" id="WP_184845436.1">
    <property type="nucleotide sequence ID" value="NZ_JACHMN010000003.1"/>
</dbReference>
<dbReference type="AlphaFoldDB" id="A0A841C1M1"/>
<comment type="caution">
    <text evidence="1">The sequence shown here is derived from an EMBL/GenBank/DDBJ whole genome shotgun (WGS) entry which is preliminary data.</text>
</comment>
<evidence type="ECO:0000313" key="2">
    <source>
        <dbReference type="Proteomes" id="UP000587527"/>
    </source>
</evidence>
<dbReference type="Pfam" id="PF24741">
    <property type="entry name" value="AlkZ-rel"/>
    <property type="match status" value="1"/>
</dbReference>
<keyword evidence="2" id="KW-1185">Reference proteome</keyword>
<proteinExistence type="predicted"/>
<accession>A0A841C1M1</accession>
<dbReference type="EMBL" id="JACHMN010000003">
    <property type="protein sequence ID" value="MBB5873825.1"/>
    <property type="molecule type" value="Genomic_DNA"/>
</dbReference>
<name>A0A841C1M1_9ACTN</name>
<dbReference type="Proteomes" id="UP000587527">
    <property type="component" value="Unassembled WGS sequence"/>
</dbReference>
<dbReference type="InterPro" id="IPR056298">
    <property type="entry name" value="AlkZ-rel"/>
</dbReference>
<sequence>MAADDDLELARARGRRWLPARRLASVTAASRFIESVGFALLFPAAGVVAPSLYEAVAGPDAVAWSGGMGEAESTCWTWKDALPLAGAAWSGKFLFRRASLLSPSVLNLLYPGDGDLDDHRRCDLGREAHRIADALLTGPLPSSVLRELVGDRNRYDRAITELHRQLLVTAAGVHEQRSGWPATVIDLTARRFEVGGGADRVEAAGVFVGTVLAARPAQLARAFGWDAGSARAALDALVAADRARLTDGVYRI</sequence>
<gene>
    <name evidence="1" type="ORF">F4553_007259</name>
</gene>
<organism evidence="1 2">
    <name type="scientific">Allocatelliglobosispora scoriae</name>
    <dbReference type="NCBI Taxonomy" id="643052"/>
    <lineage>
        <taxon>Bacteria</taxon>
        <taxon>Bacillati</taxon>
        <taxon>Actinomycetota</taxon>
        <taxon>Actinomycetes</taxon>
        <taxon>Micromonosporales</taxon>
        <taxon>Micromonosporaceae</taxon>
        <taxon>Allocatelliglobosispora</taxon>
    </lineage>
</organism>
<protein>
    <submittedName>
        <fullName evidence="1">Uncharacterized protein</fullName>
    </submittedName>
</protein>
<reference evidence="1 2" key="1">
    <citation type="submission" date="2020-08" db="EMBL/GenBank/DDBJ databases">
        <title>Sequencing the genomes of 1000 actinobacteria strains.</title>
        <authorList>
            <person name="Klenk H.-P."/>
        </authorList>
    </citation>
    <scope>NUCLEOTIDE SEQUENCE [LARGE SCALE GENOMIC DNA]</scope>
    <source>
        <strain evidence="1 2">DSM 45362</strain>
    </source>
</reference>
<evidence type="ECO:0000313" key="1">
    <source>
        <dbReference type="EMBL" id="MBB5873825.1"/>
    </source>
</evidence>